<dbReference type="HOGENOM" id="CLU_069781_0_0_9"/>
<evidence type="ECO:0000313" key="3">
    <source>
        <dbReference type="Proteomes" id="UP000013785"/>
    </source>
</evidence>
<dbReference type="Proteomes" id="UP000013785">
    <property type="component" value="Unassembled WGS sequence"/>
</dbReference>
<dbReference type="PATRIC" id="fig|1158610.3.peg.1657"/>
<keyword evidence="3" id="KW-1185">Reference proteome</keyword>
<dbReference type="STRING" id="154621.RV11_GL000295"/>
<dbReference type="PANTHER" id="PTHR34351">
    <property type="entry name" value="SLR1927 PROTEIN-RELATED"/>
    <property type="match status" value="1"/>
</dbReference>
<keyword evidence="1" id="KW-0812">Transmembrane</keyword>
<evidence type="ECO:0000313" key="2">
    <source>
        <dbReference type="EMBL" id="EOL44038.1"/>
    </source>
</evidence>
<name>R3TSC9_9ENTE</name>
<keyword evidence="1" id="KW-0472">Membrane</keyword>
<organism evidence="2 3">
    <name type="scientific">Enterococcus phoeniculicola ATCC BAA-412</name>
    <dbReference type="NCBI Taxonomy" id="1158610"/>
    <lineage>
        <taxon>Bacteria</taxon>
        <taxon>Bacillati</taxon>
        <taxon>Bacillota</taxon>
        <taxon>Bacilli</taxon>
        <taxon>Lactobacillales</taxon>
        <taxon>Enterococcaceae</taxon>
        <taxon>Enterococcus</taxon>
    </lineage>
</organism>
<comment type="caution">
    <text evidence="2">The sequence shown here is derived from an EMBL/GenBank/DDBJ whole genome shotgun (WGS) entry which is preliminary data.</text>
</comment>
<feature type="transmembrane region" description="Helical" evidence="1">
    <location>
        <begin position="32"/>
        <end position="51"/>
    </location>
</feature>
<dbReference type="RefSeq" id="WP_010768331.1">
    <property type="nucleotide sequence ID" value="NZ_ASWE01000003.1"/>
</dbReference>
<proteinExistence type="predicted"/>
<dbReference type="AlphaFoldDB" id="R3TSC9"/>
<keyword evidence="1" id="KW-1133">Transmembrane helix</keyword>
<dbReference type="PANTHER" id="PTHR34351:SF2">
    <property type="entry name" value="DUF58 DOMAIN-CONTAINING PROTEIN"/>
    <property type="match status" value="1"/>
</dbReference>
<dbReference type="EMBL" id="AJAT01000014">
    <property type="protein sequence ID" value="EOL44038.1"/>
    <property type="molecule type" value="Genomic_DNA"/>
</dbReference>
<gene>
    <name evidence="2" type="ORF">UC3_01668</name>
</gene>
<feature type="transmembrane region" description="Helical" evidence="1">
    <location>
        <begin position="7"/>
        <end position="26"/>
    </location>
</feature>
<dbReference type="eggNOG" id="COG1721">
    <property type="taxonomic scope" value="Bacteria"/>
</dbReference>
<protein>
    <submittedName>
        <fullName evidence="2">Uncharacterized protein</fullName>
    </submittedName>
</protein>
<sequence>MKRTTMIGRFFLLVFTYLGVFFYALAFTNKTGWAVLLFVSLILLMEILSLISPLRGVQISTSETLIAHLGEPITPLVTIKRAVRLPLFFSRLSIHLPFEKKKQTIRHYHGQTIALSLSWSPKKRGWITKQPIERIGSDLFGWFEKTRVETLSVNWVVLPAIHPYAAAGLSFIEYVTKRDYFGDSSYTIKTYRDYQKGDPLKQIDWKTSSRKQSLILREYEKYEPVKWTFIFYGLESEYFEELLSLFYSISKMYPQQAEFLLIGENISSNEQNELENYALIQPLKTLVEIPERNHRNICLFLPEWTEEVEKILPEQKKKQFSTVVYSQFAREWEGAYEKENTN</sequence>
<reference evidence="2 3" key="1">
    <citation type="submission" date="2013-02" db="EMBL/GenBank/DDBJ databases">
        <title>The Genome Sequence of Enterococcus phoeniculicola BAA-412.</title>
        <authorList>
            <consortium name="The Broad Institute Genome Sequencing Platform"/>
            <consortium name="The Broad Institute Genome Sequencing Center for Infectious Disease"/>
            <person name="Earl A.M."/>
            <person name="Gilmore M.S."/>
            <person name="Lebreton F."/>
            <person name="Walker B."/>
            <person name="Young S.K."/>
            <person name="Zeng Q."/>
            <person name="Gargeya S."/>
            <person name="Fitzgerald M."/>
            <person name="Haas B."/>
            <person name="Abouelleil A."/>
            <person name="Alvarado L."/>
            <person name="Arachchi H.M."/>
            <person name="Berlin A.M."/>
            <person name="Chapman S.B."/>
            <person name="Dewar J."/>
            <person name="Goldberg J."/>
            <person name="Griggs A."/>
            <person name="Gujja S."/>
            <person name="Hansen M."/>
            <person name="Howarth C."/>
            <person name="Imamovic A."/>
            <person name="Larimer J."/>
            <person name="McCowan C."/>
            <person name="Murphy C."/>
            <person name="Neiman D."/>
            <person name="Pearson M."/>
            <person name="Priest M."/>
            <person name="Roberts A."/>
            <person name="Saif S."/>
            <person name="Shea T."/>
            <person name="Sisk P."/>
            <person name="Sykes S."/>
            <person name="Wortman J."/>
            <person name="Nusbaum C."/>
            <person name="Birren B."/>
        </authorList>
    </citation>
    <scope>NUCLEOTIDE SEQUENCE [LARGE SCALE GENOMIC DNA]</scope>
    <source>
        <strain evidence="2 3">ATCC BAA-412</strain>
    </source>
</reference>
<evidence type="ECO:0000256" key="1">
    <source>
        <dbReference type="SAM" id="Phobius"/>
    </source>
</evidence>
<accession>R3TSC9</accession>
<dbReference type="OrthoDB" id="9778037at2"/>